<keyword evidence="2" id="KW-0812">Transmembrane</keyword>
<evidence type="ECO:0000313" key="5">
    <source>
        <dbReference type="Proteomes" id="UP001146793"/>
    </source>
</evidence>
<gene>
    <name evidence="4" type="ORF">M0812_26500</name>
</gene>
<evidence type="ECO:0000256" key="2">
    <source>
        <dbReference type="SAM" id="Phobius"/>
    </source>
</evidence>
<evidence type="ECO:0000256" key="3">
    <source>
        <dbReference type="SAM" id="SignalP"/>
    </source>
</evidence>
<name>A0AAV7YAT5_9EUKA</name>
<comment type="caution">
    <text evidence="4">The sequence shown here is derived from an EMBL/GenBank/DDBJ whole genome shotgun (WGS) entry which is preliminary data.</text>
</comment>
<organism evidence="4 5">
    <name type="scientific">Anaeramoeba flamelloides</name>
    <dbReference type="NCBI Taxonomy" id="1746091"/>
    <lineage>
        <taxon>Eukaryota</taxon>
        <taxon>Metamonada</taxon>
        <taxon>Anaeramoebidae</taxon>
        <taxon>Anaeramoeba</taxon>
    </lineage>
</organism>
<evidence type="ECO:0000313" key="4">
    <source>
        <dbReference type="EMBL" id="KAJ3426927.1"/>
    </source>
</evidence>
<protein>
    <submittedName>
        <fullName evidence="4">Uncharacterized protein</fullName>
    </submittedName>
</protein>
<keyword evidence="3" id="KW-0732">Signal</keyword>
<sequence>MFKFLACVLTFLLVSQSFEKETNPNLFTTNQPRISIPSSLPSTTTSAAPTPSTQTVSTITVDYSGEEGCGNAEQKTYTDKECTIYTEGSLAIIYTAINETDYTQVIFPDNECQSVPTSTKNFKKGECSYNEDMDVYLKATYTISSNDDDDGDKTSSATVLFSAFCFVFSLVILILNL</sequence>
<keyword evidence="2" id="KW-1133">Transmembrane helix</keyword>
<proteinExistence type="predicted"/>
<keyword evidence="2" id="KW-0472">Membrane</keyword>
<evidence type="ECO:0000256" key="1">
    <source>
        <dbReference type="SAM" id="MobiDB-lite"/>
    </source>
</evidence>
<dbReference type="AlphaFoldDB" id="A0AAV7YAT5"/>
<feature type="transmembrane region" description="Helical" evidence="2">
    <location>
        <begin position="157"/>
        <end position="175"/>
    </location>
</feature>
<feature type="signal peptide" evidence="3">
    <location>
        <begin position="1"/>
        <end position="17"/>
    </location>
</feature>
<feature type="compositionally biased region" description="Low complexity" evidence="1">
    <location>
        <begin position="35"/>
        <end position="54"/>
    </location>
</feature>
<feature type="chain" id="PRO_5043653217" evidence="3">
    <location>
        <begin position="18"/>
        <end position="177"/>
    </location>
</feature>
<reference evidence="4" key="1">
    <citation type="submission" date="2022-08" db="EMBL/GenBank/DDBJ databases">
        <title>Novel sulphate-reducing endosymbionts in the free-living metamonad Anaeramoeba.</title>
        <authorList>
            <person name="Jerlstrom-Hultqvist J."/>
            <person name="Cepicka I."/>
            <person name="Gallot-Lavallee L."/>
            <person name="Salas-Leiva D."/>
            <person name="Curtis B.A."/>
            <person name="Zahonova K."/>
            <person name="Pipaliya S."/>
            <person name="Dacks J."/>
            <person name="Roger A.J."/>
        </authorList>
    </citation>
    <scope>NUCLEOTIDE SEQUENCE</scope>
    <source>
        <strain evidence="4">Busselton2</strain>
    </source>
</reference>
<dbReference type="EMBL" id="JANTQA010000063">
    <property type="protein sequence ID" value="KAJ3426927.1"/>
    <property type="molecule type" value="Genomic_DNA"/>
</dbReference>
<accession>A0AAV7YAT5</accession>
<feature type="region of interest" description="Disordered" evidence="1">
    <location>
        <begin position="29"/>
        <end position="54"/>
    </location>
</feature>
<dbReference type="Proteomes" id="UP001146793">
    <property type="component" value="Unassembled WGS sequence"/>
</dbReference>